<dbReference type="Proteomes" id="UP001476950">
    <property type="component" value="Unassembled WGS sequence"/>
</dbReference>
<comment type="caution">
    <text evidence="2">The sequence shown here is derived from an EMBL/GenBank/DDBJ whole genome shotgun (WGS) entry which is preliminary data.</text>
</comment>
<gene>
    <name evidence="2" type="ORF">NDI38_21940</name>
</gene>
<evidence type="ECO:0000256" key="1">
    <source>
        <dbReference type="SAM" id="MobiDB-lite"/>
    </source>
</evidence>
<sequence>MNLEPETRAQALAQQGEAERLGNGGKELGQQGKFEEPLTRFQQASRLDPSLKLDPQSEVKKLTPIGLLSQMESFSAEHQFQEAMAAYTKAITLDPNVELSSDTLSSLCWDGSLNDFSQAVLPACEKAVLLSPKAAETRDNRSLARAPTGNTKGAIEDFQVFMAQTEDRKAQLQRQRWLKTLRAGKNPFTLEELKSLRG</sequence>
<name>A0ABV0KPM1_9CYAN</name>
<dbReference type="InterPro" id="IPR011990">
    <property type="entry name" value="TPR-like_helical_dom_sf"/>
</dbReference>
<dbReference type="SUPFAM" id="SSF48452">
    <property type="entry name" value="TPR-like"/>
    <property type="match status" value="1"/>
</dbReference>
<reference evidence="2 3" key="1">
    <citation type="submission" date="2022-04" db="EMBL/GenBank/DDBJ databases">
        <title>Positive selection, recombination, and allopatry shape intraspecific diversity of widespread and dominant cyanobacteria.</title>
        <authorList>
            <person name="Wei J."/>
            <person name="Shu W."/>
            <person name="Hu C."/>
        </authorList>
    </citation>
    <scope>NUCLEOTIDE SEQUENCE [LARGE SCALE GENOMIC DNA]</scope>
    <source>
        <strain evidence="2 3">AS-A4</strain>
    </source>
</reference>
<accession>A0ABV0KPM1</accession>
<dbReference type="EMBL" id="JAMPLM010000027">
    <property type="protein sequence ID" value="MEP1061097.1"/>
    <property type="molecule type" value="Genomic_DNA"/>
</dbReference>
<evidence type="ECO:0000313" key="3">
    <source>
        <dbReference type="Proteomes" id="UP001476950"/>
    </source>
</evidence>
<dbReference type="RefSeq" id="WP_190449164.1">
    <property type="nucleotide sequence ID" value="NZ_JAMPLM010000027.1"/>
</dbReference>
<evidence type="ECO:0008006" key="4">
    <source>
        <dbReference type="Google" id="ProtNLM"/>
    </source>
</evidence>
<evidence type="ECO:0000313" key="2">
    <source>
        <dbReference type="EMBL" id="MEP1061097.1"/>
    </source>
</evidence>
<protein>
    <recommendedName>
        <fullName evidence="4">Tetratricopeptide repeat protein</fullName>
    </recommendedName>
</protein>
<feature type="region of interest" description="Disordered" evidence="1">
    <location>
        <begin position="1"/>
        <end position="36"/>
    </location>
</feature>
<dbReference type="Gene3D" id="1.25.40.10">
    <property type="entry name" value="Tetratricopeptide repeat domain"/>
    <property type="match status" value="1"/>
</dbReference>
<dbReference type="InterPro" id="IPR019734">
    <property type="entry name" value="TPR_rpt"/>
</dbReference>
<dbReference type="SMART" id="SM00028">
    <property type="entry name" value="TPR"/>
    <property type="match status" value="2"/>
</dbReference>
<organism evidence="2 3">
    <name type="scientific">Stenomitos frigidus AS-A4</name>
    <dbReference type="NCBI Taxonomy" id="2933935"/>
    <lineage>
        <taxon>Bacteria</taxon>
        <taxon>Bacillati</taxon>
        <taxon>Cyanobacteriota</taxon>
        <taxon>Cyanophyceae</taxon>
        <taxon>Leptolyngbyales</taxon>
        <taxon>Leptolyngbyaceae</taxon>
        <taxon>Stenomitos</taxon>
    </lineage>
</organism>
<keyword evidence="3" id="KW-1185">Reference proteome</keyword>
<proteinExistence type="predicted"/>